<sequence length="122" mass="13835">MKSPASLPLLKPFGLAGTVVTADALHTQHDHAVFLVKVKKAHYVFTVKKNQPLLHQRLQTLPSKRATVKFYDRTVGHGRRETRTVRVLTVDDLDFPHNAQDARTTRHRTRLRTGNRPARPSA</sequence>
<keyword evidence="3" id="KW-1185">Reference proteome</keyword>
<organism evidence="2 3">
    <name type="scientific">Streptomyces osmaniensis</name>
    <dbReference type="NCBI Taxonomy" id="593134"/>
    <lineage>
        <taxon>Bacteria</taxon>
        <taxon>Bacillati</taxon>
        <taxon>Actinomycetota</taxon>
        <taxon>Actinomycetes</taxon>
        <taxon>Kitasatosporales</taxon>
        <taxon>Streptomycetaceae</taxon>
        <taxon>Streptomyces</taxon>
    </lineage>
</organism>
<comment type="caution">
    <text evidence="2">The sequence shown here is derived from an EMBL/GenBank/DDBJ whole genome shotgun (WGS) entry which is preliminary data.</text>
</comment>
<evidence type="ECO:0000313" key="2">
    <source>
        <dbReference type="EMBL" id="GAA3596300.1"/>
    </source>
</evidence>
<evidence type="ECO:0000313" key="3">
    <source>
        <dbReference type="Proteomes" id="UP001500707"/>
    </source>
</evidence>
<protein>
    <recommendedName>
        <fullName evidence="4">Transposase</fullName>
    </recommendedName>
</protein>
<feature type="region of interest" description="Disordered" evidence="1">
    <location>
        <begin position="96"/>
        <end position="122"/>
    </location>
</feature>
<name>A0ABP6Z223_9ACTN</name>
<dbReference type="Proteomes" id="UP001500707">
    <property type="component" value="Unassembled WGS sequence"/>
</dbReference>
<gene>
    <name evidence="2" type="ORF">GCM10022295_91580</name>
</gene>
<reference evidence="3" key="1">
    <citation type="journal article" date="2019" name="Int. J. Syst. Evol. Microbiol.">
        <title>The Global Catalogue of Microorganisms (GCM) 10K type strain sequencing project: providing services to taxonomists for standard genome sequencing and annotation.</title>
        <authorList>
            <consortium name="The Broad Institute Genomics Platform"/>
            <consortium name="The Broad Institute Genome Sequencing Center for Infectious Disease"/>
            <person name="Wu L."/>
            <person name="Ma J."/>
        </authorList>
    </citation>
    <scope>NUCLEOTIDE SEQUENCE [LARGE SCALE GENOMIC DNA]</scope>
    <source>
        <strain evidence="3">JCM 17656</strain>
    </source>
</reference>
<evidence type="ECO:0008006" key="4">
    <source>
        <dbReference type="Google" id="ProtNLM"/>
    </source>
</evidence>
<accession>A0ABP6Z223</accession>
<dbReference type="EMBL" id="BAABCE010000041">
    <property type="protein sequence ID" value="GAA3596300.1"/>
    <property type="molecule type" value="Genomic_DNA"/>
</dbReference>
<evidence type="ECO:0000256" key="1">
    <source>
        <dbReference type="SAM" id="MobiDB-lite"/>
    </source>
</evidence>
<proteinExistence type="predicted"/>